<keyword evidence="1" id="KW-0472">Membrane</keyword>
<feature type="transmembrane region" description="Helical" evidence="1">
    <location>
        <begin position="29"/>
        <end position="47"/>
    </location>
</feature>
<proteinExistence type="predicted"/>
<name>A0A4Z2FC34_9TELE</name>
<dbReference type="EMBL" id="SRLO01001382">
    <property type="protein sequence ID" value="TNN38324.1"/>
    <property type="molecule type" value="Genomic_DNA"/>
</dbReference>
<keyword evidence="1" id="KW-1133">Transmembrane helix</keyword>
<keyword evidence="1" id="KW-0812">Transmembrane</keyword>
<evidence type="ECO:0000256" key="1">
    <source>
        <dbReference type="SAM" id="Phobius"/>
    </source>
</evidence>
<gene>
    <name evidence="2" type="ORF">EYF80_051515</name>
</gene>
<comment type="caution">
    <text evidence="2">The sequence shown here is derived from an EMBL/GenBank/DDBJ whole genome shotgun (WGS) entry which is preliminary data.</text>
</comment>
<sequence length="119" mass="12825">MDELAPWLLPLLLFSLRTSSSLDSSSMLTFFLLFFFLCRGGSFLGKVNMGKMTSSMATAHSRNPLHLGGGGMPNTLADEAGVALIDGDGGLWVHVKADEDSSQEVTGRWTQCSHHVHDG</sequence>
<reference evidence="2 3" key="1">
    <citation type="submission" date="2019-03" db="EMBL/GenBank/DDBJ databases">
        <title>First draft genome of Liparis tanakae, snailfish: a comprehensive survey of snailfish specific genes.</title>
        <authorList>
            <person name="Kim W."/>
            <person name="Song I."/>
            <person name="Jeong J.-H."/>
            <person name="Kim D."/>
            <person name="Kim S."/>
            <person name="Ryu S."/>
            <person name="Song J.Y."/>
            <person name="Lee S.K."/>
        </authorList>
    </citation>
    <scope>NUCLEOTIDE SEQUENCE [LARGE SCALE GENOMIC DNA]</scope>
    <source>
        <tissue evidence="2">Muscle</tissue>
    </source>
</reference>
<dbReference type="AlphaFoldDB" id="A0A4Z2FC34"/>
<dbReference type="Proteomes" id="UP000314294">
    <property type="component" value="Unassembled WGS sequence"/>
</dbReference>
<accession>A0A4Z2FC34</accession>
<keyword evidence="3" id="KW-1185">Reference proteome</keyword>
<evidence type="ECO:0000313" key="3">
    <source>
        <dbReference type="Proteomes" id="UP000314294"/>
    </source>
</evidence>
<protein>
    <submittedName>
        <fullName evidence="2">Uncharacterized protein</fullName>
    </submittedName>
</protein>
<evidence type="ECO:0000313" key="2">
    <source>
        <dbReference type="EMBL" id="TNN38324.1"/>
    </source>
</evidence>
<organism evidence="2 3">
    <name type="scientific">Liparis tanakae</name>
    <name type="common">Tanaka's snailfish</name>
    <dbReference type="NCBI Taxonomy" id="230148"/>
    <lineage>
        <taxon>Eukaryota</taxon>
        <taxon>Metazoa</taxon>
        <taxon>Chordata</taxon>
        <taxon>Craniata</taxon>
        <taxon>Vertebrata</taxon>
        <taxon>Euteleostomi</taxon>
        <taxon>Actinopterygii</taxon>
        <taxon>Neopterygii</taxon>
        <taxon>Teleostei</taxon>
        <taxon>Neoteleostei</taxon>
        <taxon>Acanthomorphata</taxon>
        <taxon>Eupercaria</taxon>
        <taxon>Perciformes</taxon>
        <taxon>Cottioidei</taxon>
        <taxon>Cottales</taxon>
        <taxon>Liparidae</taxon>
        <taxon>Liparis</taxon>
    </lineage>
</organism>